<evidence type="ECO:0000313" key="3">
    <source>
        <dbReference type="Proteomes" id="UP000053105"/>
    </source>
</evidence>
<dbReference type="EMBL" id="KQ435834">
    <property type="protein sequence ID" value="KOX71574.1"/>
    <property type="molecule type" value="Genomic_DNA"/>
</dbReference>
<dbReference type="OrthoDB" id="5872915at2759"/>
<dbReference type="AlphaFoldDB" id="A0A0N0U4H4"/>
<proteinExistence type="predicted"/>
<accession>A0A0N0U4H4</accession>
<keyword evidence="3" id="KW-1185">Reference proteome</keyword>
<dbReference type="Pfam" id="PF17906">
    <property type="entry name" value="HTH_48"/>
    <property type="match status" value="1"/>
</dbReference>
<feature type="domain" description="Mos1 transposase HTH" evidence="1">
    <location>
        <begin position="4"/>
        <end position="46"/>
    </location>
</feature>
<dbReference type="Proteomes" id="UP000053105">
    <property type="component" value="Unassembled WGS sequence"/>
</dbReference>
<name>A0A0N0U4H4_9HYME</name>
<sequence length="110" mass="12971">DKFHIRHLMLCEFRKHKATNAINAVYPGVLDARTRQRWFKKFTDGDFNLSDGVNSKRPVYFYFKNIPIRQKGNRKFVREIKTVLTLKLNKILYRKTTLLVGVPNNLTNSS</sequence>
<gene>
    <name evidence="2" type="ORF">WN51_02445</name>
</gene>
<reference evidence="2 3" key="1">
    <citation type="submission" date="2015-07" db="EMBL/GenBank/DDBJ databases">
        <title>The genome of Melipona quadrifasciata.</title>
        <authorList>
            <person name="Pan H."/>
            <person name="Kapheim K."/>
        </authorList>
    </citation>
    <scope>NUCLEOTIDE SEQUENCE [LARGE SCALE GENOMIC DNA]</scope>
    <source>
        <strain evidence="2">0111107301</strain>
        <tissue evidence="2">Whole body</tissue>
    </source>
</reference>
<feature type="non-terminal residue" evidence="2">
    <location>
        <position position="1"/>
    </location>
</feature>
<dbReference type="InterPro" id="IPR041426">
    <property type="entry name" value="Mos1_HTH"/>
</dbReference>
<organism evidence="2 3">
    <name type="scientific">Melipona quadrifasciata</name>
    <dbReference type="NCBI Taxonomy" id="166423"/>
    <lineage>
        <taxon>Eukaryota</taxon>
        <taxon>Metazoa</taxon>
        <taxon>Ecdysozoa</taxon>
        <taxon>Arthropoda</taxon>
        <taxon>Hexapoda</taxon>
        <taxon>Insecta</taxon>
        <taxon>Pterygota</taxon>
        <taxon>Neoptera</taxon>
        <taxon>Endopterygota</taxon>
        <taxon>Hymenoptera</taxon>
        <taxon>Apocrita</taxon>
        <taxon>Aculeata</taxon>
        <taxon>Apoidea</taxon>
        <taxon>Anthophila</taxon>
        <taxon>Apidae</taxon>
        <taxon>Melipona</taxon>
    </lineage>
</organism>
<evidence type="ECO:0000259" key="1">
    <source>
        <dbReference type="Pfam" id="PF17906"/>
    </source>
</evidence>
<protein>
    <recommendedName>
        <fullName evidence="1">Mos1 transposase HTH domain-containing protein</fullName>
    </recommendedName>
</protein>
<evidence type="ECO:0000313" key="2">
    <source>
        <dbReference type="EMBL" id="KOX71574.1"/>
    </source>
</evidence>